<reference evidence="1" key="1">
    <citation type="submission" date="2014-05" db="EMBL/GenBank/DDBJ databases">
        <authorList>
            <person name="Chronopoulou M."/>
        </authorList>
    </citation>
    <scope>NUCLEOTIDE SEQUENCE</scope>
    <source>
        <tissue evidence="1">Whole organism</tissue>
    </source>
</reference>
<evidence type="ECO:0000313" key="1">
    <source>
        <dbReference type="EMBL" id="CDW37651.1"/>
    </source>
</evidence>
<proteinExistence type="predicted"/>
<dbReference type="AlphaFoldDB" id="A0A0K2UIZ6"/>
<accession>A0A0K2UIZ6</accession>
<feature type="non-terminal residue" evidence="1">
    <location>
        <position position="1"/>
    </location>
</feature>
<organism evidence="1">
    <name type="scientific">Lepeophtheirus salmonis</name>
    <name type="common">Salmon louse</name>
    <name type="synonym">Caligus salmonis</name>
    <dbReference type="NCBI Taxonomy" id="72036"/>
    <lineage>
        <taxon>Eukaryota</taxon>
        <taxon>Metazoa</taxon>
        <taxon>Ecdysozoa</taxon>
        <taxon>Arthropoda</taxon>
        <taxon>Crustacea</taxon>
        <taxon>Multicrustacea</taxon>
        <taxon>Hexanauplia</taxon>
        <taxon>Copepoda</taxon>
        <taxon>Siphonostomatoida</taxon>
        <taxon>Caligidae</taxon>
        <taxon>Lepeophtheirus</taxon>
    </lineage>
</organism>
<sequence>KTTFRTFGTSKCGHLLSRHQSLGLIYLGASEGEGVCYSSQECLVSRAVVLNLGLIEPQRFGKPSASNYATVYRSDQLSV</sequence>
<protein>
    <submittedName>
        <fullName evidence="1">Uncharacterized protein</fullName>
    </submittedName>
</protein>
<dbReference type="EMBL" id="HACA01020290">
    <property type="protein sequence ID" value="CDW37651.1"/>
    <property type="molecule type" value="Transcribed_RNA"/>
</dbReference>
<name>A0A0K2UIZ6_LEPSM</name>